<dbReference type="SUPFAM" id="SSF56112">
    <property type="entry name" value="Protein kinase-like (PK-like)"/>
    <property type="match status" value="1"/>
</dbReference>
<feature type="region of interest" description="Disordered" evidence="8">
    <location>
        <begin position="403"/>
        <end position="472"/>
    </location>
</feature>
<protein>
    <recommendedName>
        <fullName evidence="1">non-specific serine/threonine protein kinase</fullName>
        <ecNumber evidence="1">2.7.11.1</ecNumber>
    </recommendedName>
</protein>
<evidence type="ECO:0000313" key="11">
    <source>
        <dbReference type="EMBL" id="TVU80882.1"/>
    </source>
</evidence>
<evidence type="ECO:0000256" key="2">
    <source>
        <dbReference type="ARBA" id="ARBA00022527"/>
    </source>
</evidence>
<dbReference type="EC" id="2.7.11.1" evidence="1"/>
<keyword evidence="6 7" id="KW-0067">ATP-binding</keyword>
<organism evidence="11 12">
    <name type="scientific">Corynebacterium aurimucosum</name>
    <dbReference type="NCBI Taxonomy" id="169292"/>
    <lineage>
        <taxon>Bacteria</taxon>
        <taxon>Bacillati</taxon>
        <taxon>Actinomycetota</taxon>
        <taxon>Actinomycetes</taxon>
        <taxon>Mycobacteriales</taxon>
        <taxon>Corynebacteriaceae</taxon>
        <taxon>Corynebacterium</taxon>
    </lineage>
</organism>
<dbReference type="PANTHER" id="PTHR43289">
    <property type="entry name" value="MITOGEN-ACTIVATED PROTEIN KINASE KINASE KINASE 20-RELATED"/>
    <property type="match status" value="1"/>
</dbReference>
<evidence type="ECO:0000256" key="4">
    <source>
        <dbReference type="ARBA" id="ARBA00022741"/>
    </source>
</evidence>
<dbReference type="Gene3D" id="3.30.200.20">
    <property type="entry name" value="Phosphorylase Kinase, domain 1"/>
    <property type="match status" value="1"/>
</dbReference>
<dbReference type="Pfam" id="PF00069">
    <property type="entry name" value="Pkinase"/>
    <property type="match status" value="1"/>
</dbReference>
<dbReference type="PANTHER" id="PTHR43289:SF6">
    <property type="entry name" value="SERINE_THREONINE-PROTEIN KINASE NEKL-3"/>
    <property type="match status" value="1"/>
</dbReference>
<evidence type="ECO:0000256" key="1">
    <source>
        <dbReference type="ARBA" id="ARBA00012513"/>
    </source>
</evidence>
<keyword evidence="2 11" id="KW-0723">Serine/threonine-protein kinase</keyword>
<keyword evidence="9" id="KW-1133">Transmembrane helix</keyword>
<evidence type="ECO:0000259" key="10">
    <source>
        <dbReference type="PROSITE" id="PS50011"/>
    </source>
</evidence>
<dbReference type="InterPro" id="IPR000719">
    <property type="entry name" value="Prot_kinase_dom"/>
</dbReference>
<dbReference type="InterPro" id="IPR008271">
    <property type="entry name" value="Ser/Thr_kinase_AS"/>
</dbReference>
<dbReference type="InterPro" id="IPR017441">
    <property type="entry name" value="Protein_kinase_ATP_BS"/>
</dbReference>
<dbReference type="InterPro" id="IPR011009">
    <property type="entry name" value="Kinase-like_dom_sf"/>
</dbReference>
<dbReference type="PROSITE" id="PS50011">
    <property type="entry name" value="PROTEIN_KINASE_DOM"/>
    <property type="match status" value="1"/>
</dbReference>
<keyword evidence="4 7" id="KW-0547">Nucleotide-binding</keyword>
<dbReference type="RefSeq" id="WP_158382100.1">
    <property type="nucleotide sequence ID" value="NZ_VMTX01000024.1"/>
</dbReference>
<feature type="compositionally biased region" description="Polar residues" evidence="8">
    <location>
        <begin position="457"/>
        <end position="466"/>
    </location>
</feature>
<comment type="caution">
    <text evidence="11">The sequence shown here is derived from an EMBL/GenBank/DDBJ whole genome shotgun (WGS) entry which is preliminary data.</text>
</comment>
<dbReference type="Proteomes" id="UP000320648">
    <property type="component" value="Unassembled WGS sequence"/>
</dbReference>
<dbReference type="SMART" id="SM00220">
    <property type="entry name" value="S_TKc"/>
    <property type="match status" value="1"/>
</dbReference>
<dbReference type="EMBL" id="VMTX01000024">
    <property type="protein sequence ID" value="TVU80882.1"/>
    <property type="molecule type" value="Genomic_DNA"/>
</dbReference>
<keyword evidence="5 11" id="KW-0418">Kinase</keyword>
<feature type="region of interest" description="Disordered" evidence="8">
    <location>
        <begin position="278"/>
        <end position="303"/>
    </location>
</feature>
<gene>
    <name evidence="11" type="ORF">FQN05_12600</name>
</gene>
<name>A0A558II24_9CORY</name>
<evidence type="ECO:0000256" key="6">
    <source>
        <dbReference type="ARBA" id="ARBA00022840"/>
    </source>
</evidence>
<keyword evidence="9" id="KW-0472">Membrane</keyword>
<sequence>MNSADNKKHLQELIGEDYQLQWIVGHGGMSTVWLADDVRNDREVALKVLRPEFSDNNEFLSRFRNEAKAAESIDSENVVATYDYRELEDNGRTFCYMALEYIRGESLADLLAREGALPETLALDVMEQASHGLSVIHHMGLVHRDIKPGNLMITQNGQVKITDFGIAKAAAAVPLTRTGMVVGTAQYVSPEQAQGYEVGPTSDVYSLGVVGYEMLAGKRPFSGDSSVSVALAHISQAPEPLSTSISAPTRELIGMALRKDPNIRFADGNEFTNAISAVRQGQRPPQPKSAALAPIADEPSPSASTEMLANMAHPTTVRPAVQPSTPQPEERPAKKGGFGTGLLIAVAIAALVAIGLMAYRLWGNTSPTPPPMPTEVIVTETVEPETPEEEETEAPETVEITTVEEEPTRVTVTTTHSVIPAPPVTTEHTTHQEPPEFPTEETQPQVNDSPTPAPELDSQSNPTEESALQGGQ</sequence>
<evidence type="ECO:0000313" key="12">
    <source>
        <dbReference type="Proteomes" id="UP000320648"/>
    </source>
</evidence>
<dbReference type="CDD" id="cd14014">
    <property type="entry name" value="STKc_PknB_like"/>
    <property type="match status" value="1"/>
</dbReference>
<proteinExistence type="predicted"/>
<dbReference type="PROSITE" id="PS00108">
    <property type="entry name" value="PROTEIN_KINASE_ST"/>
    <property type="match status" value="1"/>
</dbReference>
<accession>A0A558II24</accession>
<keyword evidence="3" id="KW-0808">Transferase</keyword>
<dbReference type="FunFam" id="1.10.510.10:FF:000021">
    <property type="entry name" value="Serine/threonine protein kinase"/>
    <property type="match status" value="1"/>
</dbReference>
<feature type="transmembrane region" description="Helical" evidence="9">
    <location>
        <begin position="341"/>
        <end position="362"/>
    </location>
</feature>
<evidence type="ECO:0000256" key="5">
    <source>
        <dbReference type="ARBA" id="ARBA00022777"/>
    </source>
</evidence>
<keyword evidence="9" id="KW-0812">Transmembrane</keyword>
<evidence type="ECO:0000256" key="8">
    <source>
        <dbReference type="SAM" id="MobiDB-lite"/>
    </source>
</evidence>
<dbReference type="Gene3D" id="1.10.510.10">
    <property type="entry name" value="Transferase(Phosphotransferase) domain 1"/>
    <property type="match status" value="1"/>
</dbReference>
<feature type="domain" description="Protein kinase" evidence="10">
    <location>
        <begin position="18"/>
        <end position="276"/>
    </location>
</feature>
<evidence type="ECO:0000256" key="9">
    <source>
        <dbReference type="SAM" id="Phobius"/>
    </source>
</evidence>
<dbReference type="GO" id="GO:0004674">
    <property type="term" value="F:protein serine/threonine kinase activity"/>
    <property type="evidence" value="ECO:0007669"/>
    <property type="project" value="UniProtKB-KW"/>
</dbReference>
<evidence type="ECO:0000256" key="3">
    <source>
        <dbReference type="ARBA" id="ARBA00022679"/>
    </source>
</evidence>
<evidence type="ECO:0000256" key="7">
    <source>
        <dbReference type="PROSITE-ProRule" id="PRU10141"/>
    </source>
</evidence>
<reference evidence="11 12" key="1">
    <citation type="submission" date="2019-07" db="EMBL/GenBank/DDBJ databases">
        <title>Draft genome of C. aurimucosum strain 15-4290.</title>
        <authorList>
            <person name="Pacheco L.G.C."/>
            <person name="Aguiar E.R.G.R."/>
            <person name="Navas J."/>
            <person name="Santos C.S."/>
            <person name="Rocha D.J.P.G."/>
        </authorList>
    </citation>
    <scope>NUCLEOTIDE SEQUENCE [LARGE SCALE GENOMIC DNA]</scope>
    <source>
        <strain evidence="11 12">15-4290</strain>
    </source>
</reference>
<dbReference type="GO" id="GO:0005524">
    <property type="term" value="F:ATP binding"/>
    <property type="evidence" value="ECO:0007669"/>
    <property type="project" value="UniProtKB-UniRule"/>
</dbReference>
<feature type="binding site" evidence="7">
    <location>
        <position position="47"/>
    </location>
    <ligand>
        <name>ATP</name>
        <dbReference type="ChEBI" id="CHEBI:30616"/>
    </ligand>
</feature>
<dbReference type="AlphaFoldDB" id="A0A558II24"/>
<dbReference type="PROSITE" id="PS00107">
    <property type="entry name" value="PROTEIN_KINASE_ATP"/>
    <property type="match status" value="1"/>
</dbReference>